<dbReference type="EMBL" id="JACCAS010000002">
    <property type="protein sequence ID" value="NYH27529.1"/>
    <property type="molecule type" value="Genomic_DNA"/>
</dbReference>
<organism evidence="1 2">
    <name type="scientific">Paraburkholderia bryophila</name>
    <dbReference type="NCBI Taxonomy" id="420952"/>
    <lineage>
        <taxon>Bacteria</taxon>
        <taxon>Pseudomonadati</taxon>
        <taxon>Pseudomonadota</taxon>
        <taxon>Betaproteobacteria</taxon>
        <taxon>Burkholderiales</taxon>
        <taxon>Burkholderiaceae</taxon>
        <taxon>Paraburkholderia</taxon>
    </lineage>
</organism>
<evidence type="ECO:0000313" key="2">
    <source>
        <dbReference type="Proteomes" id="UP000540929"/>
    </source>
</evidence>
<keyword evidence="2" id="KW-1185">Reference proteome</keyword>
<dbReference type="SUPFAM" id="SSF54593">
    <property type="entry name" value="Glyoxalase/Bleomycin resistance protein/Dihydroxybiphenyl dioxygenase"/>
    <property type="match status" value="1"/>
</dbReference>
<dbReference type="GO" id="GO:0051213">
    <property type="term" value="F:dioxygenase activity"/>
    <property type="evidence" value="ECO:0007669"/>
    <property type="project" value="UniProtKB-KW"/>
</dbReference>
<dbReference type="InterPro" id="IPR029068">
    <property type="entry name" value="Glyas_Bleomycin-R_OHBP_Dase"/>
</dbReference>
<dbReference type="Gene3D" id="3.10.180.10">
    <property type="entry name" value="2,3-Dihydroxybiphenyl 1,2-Dioxygenase, domain 1"/>
    <property type="match status" value="1"/>
</dbReference>
<evidence type="ECO:0000313" key="1">
    <source>
        <dbReference type="EMBL" id="NYH27529.1"/>
    </source>
</evidence>
<gene>
    <name evidence="1" type="ORF">GGD40_007100</name>
</gene>
<proteinExistence type="predicted"/>
<comment type="caution">
    <text evidence="1">The sequence shown here is derived from an EMBL/GenBank/DDBJ whole genome shotgun (WGS) entry which is preliminary data.</text>
</comment>
<dbReference type="RefSeq" id="WP_179746772.1">
    <property type="nucleotide sequence ID" value="NZ_JACCAS010000002.1"/>
</dbReference>
<dbReference type="GO" id="GO:0016829">
    <property type="term" value="F:lyase activity"/>
    <property type="evidence" value="ECO:0007669"/>
    <property type="project" value="UniProtKB-KW"/>
</dbReference>
<keyword evidence="1" id="KW-0456">Lyase</keyword>
<dbReference type="Proteomes" id="UP000540929">
    <property type="component" value="Unassembled WGS sequence"/>
</dbReference>
<reference evidence="1 2" key="1">
    <citation type="submission" date="2020-07" db="EMBL/GenBank/DDBJ databases">
        <title>Exploring microbial biodiversity for novel pathways involved in the catabolism of aromatic compounds derived from lignin.</title>
        <authorList>
            <person name="Elkins J."/>
        </authorList>
    </citation>
    <scope>NUCLEOTIDE SEQUENCE [LARGE SCALE GENOMIC DNA]</scope>
    <source>
        <strain evidence="1 2">H2C3C</strain>
    </source>
</reference>
<name>A0A7Z0BAM1_9BURK</name>
<dbReference type="AlphaFoldDB" id="A0A7Z0BAM1"/>
<accession>A0A7Z0BAM1</accession>
<sequence length="107" mass="11937">MKRFHIALAVADLDASIADYSLRLGQAPTAVVSGQYAMWRTDLLNFSINLTPEKAGQLRHIGFEDDAAEGFTKSVDVNGLEWEHFSAQEQDRRIESTYGHAVRAERG</sequence>
<keyword evidence="1" id="KW-0223">Dioxygenase</keyword>
<protein>
    <submittedName>
        <fullName evidence="1">Catechol 2,3-dioxygenase-like lactoylglutathione lyase family enzyme</fullName>
    </submittedName>
</protein>
<keyword evidence="1" id="KW-0560">Oxidoreductase</keyword>